<dbReference type="AlphaFoldDB" id="A0A345P954"/>
<dbReference type="PROSITE" id="PS51257">
    <property type="entry name" value="PROKAR_LIPOPROTEIN"/>
    <property type="match status" value="1"/>
</dbReference>
<dbReference type="RefSeq" id="WP_114899921.1">
    <property type="nucleotide sequence ID" value="NZ_CP031222.1"/>
</dbReference>
<reference evidence="1 2" key="1">
    <citation type="submission" date="2018-07" db="EMBL/GenBank/DDBJ databases">
        <title>Genome sequencing of Moraxellaceae gen. HYN0046.</title>
        <authorList>
            <person name="Kim M."/>
            <person name="Yi H."/>
        </authorList>
    </citation>
    <scope>NUCLEOTIDE SEQUENCE [LARGE SCALE GENOMIC DNA]</scope>
    <source>
        <strain evidence="1 2">HYN0046</strain>
    </source>
</reference>
<name>A0A345P954_9GAMM</name>
<sequence>MSNLSKLTVILLSILTYSCSALGYMTVNGDLTHGIFFGVSTKGEEHRIKSVHLYDINVTTVERGSNGLVDPLWRLHGDAKGLNQIQYGVIPSGFKETAQALPLQINTTYRVSASGSVSYGLRGTYSFMAGTCFHVNADSSVEEKPHC</sequence>
<accession>A0A345P954</accession>
<protein>
    <submittedName>
        <fullName evidence="1">Uncharacterized protein</fullName>
    </submittedName>
</protein>
<proteinExistence type="predicted"/>
<evidence type="ECO:0000313" key="2">
    <source>
        <dbReference type="Proteomes" id="UP000253940"/>
    </source>
</evidence>
<dbReference type="Proteomes" id="UP000253940">
    <property type="component" value="Chromosome"/>
</dbReference>
<keyword evidence="2" id="KW-1185">Reference proteome</keyword>
<organism evidence="1 2">
    <name type="scientific">Aquirhabdus parva</name>
    <dbReference type="NCBI Taxonomy" id="2283318"/>
    <lineage>
        <taxon>Bacteria</taxon>
        <taxon>Pseudomonadati</taxon>
        <taxon>Pseudomonadota</taxon>
        <taxon>Gammaproteobacteria</taxon>
        <taxon>Moraxellales</taxon>
        <taxon>Moraxellaceae</taxon>
        <taxon>Aquirhabdus</taxon>
    </lineage>
</organism>
<dbReference type="KEGG" id="mbah:HYN46_13800"/>
<evidence type="ECO:0000313" key="1">
    <source>
        <dbReference type="EMBL" id="AXI03813.1"/>
    </source>
</evidence>
<dbReference type="EMBL" id="CP031222">
    <property type="protein sequence ID" value="AXI03813.1"/>
    <property type="molecule type" value="Genomic_DNA"/>
</dbReference>
<dbReference type="OrthoDB" id="6717304at2"/>
<gene>
    <name evidence="1" type="ORF">HYN46_13800</name>
</gene>